<proteinExistence type="predicted"/>
<keyword evidence="2" id="KW-0520">NAD</keyword>
<dbReference type="EMBL" id="CP019454">
    <property type="protein sequence ID" value="AUW93438.1"/>
    <property type="molecule type" value="Genomic_DNA"/>
</dbReference>
<name>A0ABM6RPV0_9FIRM</name>
<keyword evidence="1" id="KW-0560">Oxidoreductase</keyword>
<dbReference type="CDD" id="cd05300">
    <property type="entry name" value="2-Hacid_dh_1"/>
    <property type="match status" value="1"/>
</dbReference>
<organism evidence="4 5">
    <name type="scientific">Sulfobacillus thermotolerans</name>
    <dbReference type="NCBI Taxonomy" id="338644"/>
    <lineage>
        <taxon>Bacteria</taxon>
        <taxon>Bacillati</taxon>
        <taxon>Bacillota</taxon>
        <taxon>Clostridia</taxon>
        <taxon>Eubacteriales</taxon>
        <taxon>Clostridiales Family XVII. Incertae Sedis</taxon>
        <taxon>Sulfobacillus</taxon>
    </lineage>
</organism>
<evidence type="ECO:0000313" key="5">
    <source>
        <dbReference type="Proteomes" id="UP000325292"/>
    </source>
</evidence>
<sequence>MSGPLILVYNQNPETIAGYLRGHDCPGRVVTASHADEAQKWITEAEIVFAWRLPSPIYAAARHLRWIQSMGAGVEDIVANPHVGPDVVMTRIVDQFGVPIAEYVFAELLYHVRNLAEARRLQRARQWQGFSVDSLKGRTIGVAGLGSIGKEIVRKARVFDMRVVGLSRHQPVAGLVDRAFNDRQWIEFVQDLDYLVLALPLSAQTARVVDDTILGYMKPHAIIVNVGRGRVIHQSALIQALYRGDIGGAILDVFEDEPLPLDNPLWGLPNVVVTPHISGPSVDEEVAAFFLRNLKRFLGGEPLEGVVDRERGY</sequence>
<evidence type="ECO:0000256" key="1">
    <source>
        <dbReference type="ARBA" id="ARBA00023002"/>
    </source>
</evidence>
<reference evidence="4 5" key="1">
    <citation type="journal article" date="2019" name="Sci. Rep.">
        <title>Sulfobacillus thermotolerans: new insights into resistance and metabolic capacities of acidophilic chemolithotrophs.</title>
        <authorList>
            <person name="Panyushkina A.E."/>
            <person name="Babenko V.V."/>
            <person name="Nikitina A.S."/>
            <person name="Selezneva O.V."/>
            <person name="Tsaplina I.A."/>
            <person name="Letarova M.A."/>
            <person name="Kostryukova E.S."/>
            <person name="Letarov A.V."/>
        </authorList>
    </citation>
    <scope>NUCLEOTIDE SEQUENCE [LARGE SCALE GENOMIC DNA]</scope>
    <source>
        <strain evidence="4 5">Kr1</strain>
    </source>
</reference>
<gene>
    <name evidence="4" type="ORF">BXT84_05290</name>
</gene>
<dbReference type="SUPFAM" id="SSF52283">
    <property type="entry name" value="Formate/glycerate dehydrogenase catalytic domain-like"/>
    <property type="match status" value="1"/>
</dbReference>
<dbReference type="PANTHER" id="PTHR43333">
    <property type="entry name" value="2-HACID_DH_C DOMAIN-CONTAINING PROTEIN"/>
    <property type="match status" value="1"/>
</dbReference>
<protein>
    <recommendedName>
        <fullName evidence="3">D-isomer specific 2-hydroxyacid dehydrogenase NAD-binding domain-containing protein</fullName>
    </recommendedName>
</protein>
<dbReference type="Gene3D" id="3.40.50.720">
    <property type="entry name" value="NAD(P)-binding Rossmann-like Domain"/>
    <property type="match status" value="2"/>
</dbReference>
<dbReference type="InterPro" id="IPR036291">
    <property type="entry name" value="NAD(P)-bd_dom_sf"/>
</dbReference>
<dbReference type="InterPro" id="IPR006140">
    <property type="entry name" value="D-isomer_DH_NAD-bd"/>
</dbReference>
<dbReference type="PANTHER" id="PTHR43333:SF1">
    <property type="entry name" value="D-ISOMER SPECIFIC 2-HYDROXYACID DEHYDROGENASE NAD-BINDING DOMAIN-CONTAINING PROTEIN"/>
    <property type="match status" value="1"/>
</dbReference>
<keyword evidence="5" id="KW-1185">Reference proteome</keyword>
<accession>A0ABM6RPV0</accession>
<feature type="domain" description="D-isomer specific 2-hydroxyacid dehydrogenase NAD-binding" evidence="3">
    <location>
        <begin position="106"/>
        <end position="278"/>
    </location>
</feature>
<dbReference type="SUPFAM" id="SSF51735">
    <property type="entry name" value="NAD(P)-binding Rossmann-fold domains"/>
    <property type="match status" value="1"/>
</dbReference>
<dbReference type="Pfam" id="PF02826">
    <property type="entry name" value="2-Hacid_dh_C"/>
    <property type="match status" value="1"/>
</dbReference>
<evidence type="ECO:0000313" key="4">
    <source>
        <dbReference type="EMBL" id="AUW93438.1"/>
    </source>
</evidence>
<evidence type="ECO:0000259" key="3">
    <source>
        <dbReference type="Pfam" id="PF02826"/>
    </source>
</evidence>
<evidence type="ECO:0000256" key="2">
    <source>
        <dbReference type="ARBA" id="ARBA00023027"/>
    </source>
</evidence>
<dbReference type="Proteomes" id="UP000325292">
    <property type="component" value="Chromosome"/>
</dbReference>